<evidence type="ECO:0000256" key="2">
    <source>
        <dbReference type="ARBA" id="ARBA00009279"/>
    </source>
</evidence>
<comment type="subcellular location">
    <subcellularLocation>
        <location evidence="1">Endomembrane system</location>
    </subcellularLocation>
</comment>
<dbReference type="PANTHER" id="PTHR16399">
    <property type="entry name" value="GASDERMIN"/>
    <property type="match status" value="1"/>
</dbReference>
<dbReference type="Proteomes" id="UP001166674">
    <property type="component" value="Unassembled WGS sequence"/>
</dbReference>
<dbReference type="InterPro" id="IPR007677">
    <property type="entry name" value="Gasdermin"/>
</dbReference>
<reference evidence="5" key="1">
    <citation type="submission" date="2020-03" db="EMBL/GenBank/DDBJ databases">
        <title>Studies in the Genomics of Life Span.</title>
        <authorList>
            <person name="Glass D."/>
        </authorList>
    </citation>
    <scope>NUCLEOTIDE SEQUENCE</scope>
    <source>
        <strain evidence="5">SUZIE</strain>
        <tissue evidence="5">Muscle</tissue>
    </source>
</reference>
<dbReference type="GO" id="GO:0070273">
    <property type="term" value="F:phosphatidylinositol-4-phosphate binding"/>
    <property type="evidence" value="ECO:0007669"/>
    <property type="project" value="TreeGrafter"/>
</dbReference>
<dbReference type="PANTHER" id="PTHR16399:SF15">
    <property type="entry name" value="GASDERMIN-D"/>
    <property type="match status" value="1"/>
</dbReference>
<dbReference type="GO" id="GO:0005546">
    <property type="term" value="F:phosphatidylinositol-4,5-bisphosphate binding"/>
    <property type="evidence" value="ECO:0007669"/>
    <property type="project" value="TreeGrafter"/>
</dbReference>
<evidence type="ECO:0000313" key="5">
    <source>
        <dbReference type="EMBL" id="MBZ3876313.1"/>
    </source>
</evidence>
<name>A0AA41STZ7_SCICA</name>
<dbReference type="GO" id="GO:0070269">
    <property type="term" value="P:pyroptotic inflammatory response"/>
    <property type="evidence" value="ECO:0007669"/>
    <property type="project" value="TreeGrafter"/>
</dbReference>
<dbReference type="AlphaFoldDB" id="A0AA41STZ7"/>
<keyword evidence="3" id="KW-0472">Membrane</keyword>
<proteinExistence type="inferred from homology"/>
<keyword evidence="6" id="KW-1185">Reference proteome</keyword>
<dbReference type="GO" id="GO:0001786">
    <property type="term" value="F:phosphatidylserine binding"/>
    <property type="evidence" value="ECO:0007669"/>
    <property type="project" value="TreeGrafter"/>
</dbReference>
<comment type="caution">
    <text evidence="5">The sequence shown here is derived from an EMBL/GenBank/DDBJ whole genome shotgun (WGS) entry which is preliminary data.</text>
</comment>
<sequence>MCFQGEGQGHLSRKNMVTNPAGSILAFQVAQLIIGSDWDLLFFPDEKQRTFPWSPTDGSLKEWTVTEDFQGLQAEAQAGSEELQHMEKKLRQRLLGDLGRVLQDPLTLQA</sequence>
<dbReference type="GO" id="GO:0012505">
    <property type="term" value="C:endomembrane system"/>
    <property type="evidence" value="ECO:0007669"/>
    <property type="project" value="UniProtKB-SubCell"/>
</dbReference>
<organism evidence="5 6">
    <name type="scientific">Sciurus carolinensis</name>
    <name type="common">Eastern gray squirrel</name>
    <dbReference type="NCBI Taxonomy" id="30640"/>
    <lineage>
        <taxon>Eukaryota</taxon>
        <taxon>Metazoa</taxon>
        <taxon>Chordata</taxon>
        <taxon>Craniata</taxon>
        <taxon>Vertebrata</taxon>
        <taxon>Euteleostomi</taxon>
        <taxon>Mammalia</taxon>
        <taxon>Eutheria</taxon>
        <taxon>Euarchontoglires</taxon>
        <taxon>Glires</taxon>
        <taxon>Rodentia</taxon>
        <taxon>Sciuromorpha</taxon>
        <taxon>Sciuridae</taxon>
        <taxon>Sciurinae</taxon>
        <taxon>Sciurini</taxon>
        <taxon>Sciurus</taxon>
    </lineage>
</organism>
<gene>
    <name evidence="5" type="ORF">SUZIE_137315</name>
</gene>
<dbReference type="InterPro" id="IPR040460">
    <property type="entry name" value="Gasdermin_pore"/>
</dbReference>
<evidence type="ECO:0000256" key="1">
    <source>
        <dbReference type="ARBA" id="ARBA00004308"/>
    </source>
</evidence>
<feature type="domain" description="Gasdermin pore forming" evidence="4">
    <location>
        <begin position="2"/>
        <end position="52"/>
    </location>
</feature>
<evidence type="ECO:0000256" key="3">
    <source>
        <dbReference type="ARBA" id="ARBA00023136"/>
    </source>
</evidence>
<dbReference type="Pfam" id="PF04598">
    <property type="entry name" value="Gasdermin"/>
    <property type="match status" value="1"/>
</dbReference>
<evidence type="ECO:0000259" key="4">
    <source>
        <dbReference type="Pfam" id="PF04598"/>
    </source>
</evidence>
<dbReference type="EMBL" id="JAATJV010272900">
    <property type="protein sequence ID" value="MBZ3876313.1"/>
    <property type="molecule type" value="Genomic_DNA"/>
</dbReference>
<accession>A0AA41STZ7</accession>
<protein>
    <submittedName>
        <fullName evidence="5">Gasdermin-D</fullName>
    </submittedName>
</protein>
<dbReference type="GO" id="GO:0072559">
    <property type="term" value="C:NLRP3 inflammasome complex"/>
    <property type="evidence" value="ECO:0007669"/>
    <property type="project" value="TreeGrafter"/>
</dbReference>
<comment type="similarity">
    <text evidence="2">Belongs to the gasdermin family.</text>
</comment>
<evidence type="ECO:0000313" key="6">
    <source>
        <dbReference type="Proteomes" id="UP001166674"/>
    </source>
</evidence>
<dbReference type="GO" id="GO:0042742">
    <property type="term" value="P:defense response to bacterium"/>
    <property type="evidence" value="ECO:0007669"/>
    <property type="project" value="TreeGrafter"/>
</dbReference>